<dbReference type="GeneID" id="73469772"/>
<dbReference type="AlphaFoldDB" id="A0A8J5UN91"/>
<reference evidence="8 9" key="1">
    <citation type="journal article" date="2021" name="DNA Res.">
        <title>Genome analysis of Candida subhashii reveals its hybrid nature and dual mitochondrial genome conformations.</title>
        <authorList>
            <person name="Mixao V."/>
            <person name="Hegedusova E."/>
            <person name="Saus E."/>
            <person name="Pryszcz L.P."/>
            <person name="Cillingova A."/>
            <person name="Nosek J."/>
            <person name="Gabaldon T."/>
        </authorList>
    </citation>
    <scope>NUCLEOTIDE SEQUENCE [LARGE SCALE GENOMIC DNA]</scope>
    <source>
        <strain evidence="8 9">CBS 10753</strain>
    </source>
</reference>
<dbReference type="GO" id="GO:0070181">
    <property type="term" value="F:small ribosomal subunit rRNA binding"/>
    <property type="evidence" value="ECO:0007669"/>
    <property type="project" value="TreeGrafter"/>
</dbReference>
<sequence>MYYELLAIARITDPANVSKEATRIASTVGRLILNNRGVIREITSIGAKPLPRIMKKEQERHFQGYHFLIGFDSSGGVQSQLLRTLRNDPRVLRAIIKKHDITSAMNPGNSVHQALNSIPK</sequence>
<dbReference type="NCBIfam" id="TIGR00166">
    <property type="entry name" value="S6"/>
    <property type="match status" value="1"/>
</dbReference>
<dbReference type="EMBL" id="JAGSYN010000136">
    <property type="protein sequence ID" value="KAG7663512.1"/>
    <property type="molecule type" value="Genomic_DNA"/>
</dbReference>
<evidence type="ECO:0000313" key="8">
    <source>
        <dbReference type="EMBL" id="KAG7663512.1"/>
    </source>
</evidence>
<dbReference type="OrthoDB" id="10259681at2759"/>
<dbReference type="Proteomes" id="UP000694255">
    <property type="component" value="Unassembled WGS sequence"/>
</dbReference>
<keyword evidence="3" id="KW-0689">Ribosomal protein</keyword>
<protein>
    <recommendedName>
        <fullName evidence="6">Small ribosomal subunit protein bS6m</fullName>
    </recommendedName>
</protein>
<keyword evidence="5" id="KW-0687">Ribonucleoprotein</keyword>
<evidence type="ECO:0000256" key="6">
    <source>
        <dbReference type="ARBA" id="ARBA00035170"/>
    </source>
</evidence>
<comment type="similarity">
    <text evidence="2">Belongs to the bacterial ribosomal protein bS6 family.</text>
</comment>
<dbReference type="GO" id="GO:0006412">
    <property type="term" value="P:translation"/>
    <property type="evidence" value="ECO:0007669"/>
    <property type="project" value="InterPro"/>
</dbReference>
<dbReference type="RefSeq" id="XP_049263744.1">
    <property type="nucleotide sequence ID" value="XM_049406775.1"/>
</dbReference>
<accession>A0A8J5UN91</accession>
<comment type="function">
    <text evidence="7">Component of the mitochondrial ribosome (mitoribosome), a dedicated translation machinery responsible for the synthesis of mitochondrial genome-encoded proteins, including at least some of the essential transmembrane subunits of the mitochondrial respiratory chain. The mitoribosomes are attached to the mitochondrial inner membrane and translation products are cotranslationally integrated into the membrane.</text>
</comment>
<dbReference type="GO" id="GO:0003735">
    <property type="term" value="F:structural constituent of ribosome"/>
    <property type="evidence" value="ECO:0007669"/>
    <property type="project" value="InterPro"/>
</dbReference>
<evidence type="ECO:0000256" key="3">
    <source>
        <dbReference type="ARBA" id="ARBA00022980"/>
    </source>
</evidence>
<keyword evidence="9" id="KW-1185">Reference proteome</keyword>
<evidence type="ECO:0000256" key="4">
    <source>
        <dbReference type="ARBA" id="ARBA00023128"/>
    </source>
</evidence>
<evidence type="ECO:0000313" key="9">
    <source>
        <dbReference type="Proteomes" id="UP000694255"/>
    </source>
</evidence>
<dbReference type="InterPro" id="IPR000529">
    <property type="entry name" value="Ribosomal_bS6"/>
</dbReference>
<dbReference type="CDD" id="cd15465">
    <property type="entry name" value="bS6_mito"/>
    <property type="match status" value="1"/>
</dbReference>
<dbReference type="GO" id="GO:0005763">
    <property type="term" value="C:mitochondrial small ribosomal subunit"/>
    <property type="evidence" value="ECO:0007669"/>
    <property type="project" value="TreeGrafter"/>
</dbReference>
<dbReference type="PANTHER" id="PTHR21011">
    <property type="entry name" value="MITOCHONDRIAL 28S RIBOSOMAL PROTEIN S6"/>
    <property type="match status" value="1"/>
</dbReference>
<proteinExistence type="inferred from homology"/>
<evidence type="ECO:0000256" key="5">
    <source>
        <dbReference type="ARBA" id="ARBA00023274"/>
    </source>
</evidence>
<evidence type="ECO:0000256" key="7">
    <source>
        <dbReference type="ARBA" id="ARBA00037226"/>
    </source>
</evidence>
<dbReference type="Pfam" id="PF01250">
    <property type="entry name" value="Ribosomal_S6"/>
    <property type="match status" value="1"/>
</dbReference>
<dbReference type="FunFam" id="3.30.70.60:FF:000007">
    <property type="entry name" value="37S ribosomal protein Mrp17"/>
    <property type="match status" value="1"/>
</dbReference>
<organism evidence="8 9">
    <name type="scientific">[Candida] subhashii</name>
    <dbReference type="NCBI Taxonomy" id="561895"/>
    <lineage>
        <taxon>Eukaryota</taxon>
        <taxon>Fungi</taxon>
        <taxon>Dikarya</taxon>
        <taxon>Ascomycota</taxon>
        <taxon>Saccharomycotina</taxon>
        <taxon>Pichiomycetes</taxon>
        <taxon>Debaryomycetaceae</taxon>
        <taxon>Spathaspora</taxon>
    </lineage>
</organism>
<name>A0A8J5UN91_9ASCO</name>
<dbReference type="PANTHER" id="PTHR21011:SF1">
    <property type="entry name" value="SMALL RIBOSOMAL SUBUNIT PROTEIN BS6M"/>
    <property type="match status" value="1"/>
</dbReference>
<gene>
    <name evidence="8" type="ORF">J8A68_002971</name>
</gene>
<evidence type="ECO:0000256" key="1">
    <source>
        <dbReference type="ARBA" id="ARBA00004173"/>
    </source>
</evidence>
<keyword evidence="4" id="KW-0496">Mitochondrion</keyword>
<comment type="subcellular location">
    <subcellularLocation>
        <location evidence="1">Mitochondrion</location>
    </subcellularLocation>
</comment>
<evidence type="ECO:0000256" key="2">
    <source>
        <dbReference type="ARBA" id="ARBA00009512"/>
    </source>
</evidence>
<comment type="caution">
    <text evidence="8">The sequence shown here is derived from an EMBL/GenBank/DDBJ whole genome shotgun (WGS) entry which is preliminary data.</text>
</comment>